<proteinExistence type="predicted"/>
<protein>
    <submittedName>
        <fullName evidence="1">Uncharacterized protein</fullName>
    </submittedName>
</protein>
<sequence>SSHIDRFTFTDDSEPDVKSLIKNLKNVIMKKLSVSCMIRFSVFLPSLSVSFSVTLSQSSTSAPVSSSPAPATSVPATLTSATSGFTISAFVISSPQFKEILYRLNESHLSRITSLFNSVKIINIYIFRNENADVVLFYIHRYET</sequence>
<dbReference type="AlphaFoldDB" id="A0A0J9ETI0"/>
<feature type="non-terminal residue" evidence="1">
    <location>
        <position position="144"/>
    </location>
</feature>
<dbReference type="EMBL" id="GG749835">
    <property type="protein sequence ID" value="KMW69352.1"/>
    <property type="molecule type" value="Genomic_DNA"/>
</dbReference>
<accession>A0A0J9ETI0</accession>
<evidence type="ECO:0000313" key="1">
    <source>
        <dbReference type="EMBL" id="KMW69352.1"/>
    </source>
</evidence>
<dbReference type="Proteomes" id="UP000007802">
    <property type="component" value="Unassembled WGS sequence"/>
</dbReference>
<name>A0A0J9ETI0_AJEDA</name>
<organism evidence="1">
    <name type="scientific">Ajellomyces dermatitidis (strain ATCC 18188 / CBS 674.68)</name>
    <name type="common">Blastomyces dermatitidis</name>
    <dbReference type="NCBI Taxonomy" id="653446"/>
    <lineage>
        <taxon>Eukaryota</taxon>
        <taxon>Fungi</taxon>
        <taxon>Dikarya</taxon>
        <taxon>Ascomycota</taxon>
        <taxon>Pezizomycotina</taxon>
        <taxon>Eurotiomycetes</taxon>
        <taxon>Eurotiomycetidae</taxon>
        <taxon>Onygenales</taxon>
        <taxon>Ajellomycetaceae</taxon>
        <taxon>Blastomyces</taxon>
    </lineage>
</organism>
<feature type="non-terminal residue" evidence="1">
    <location>
        <position position="1"/>
    </location>
</feature>
<gene>
    <name evidence="1" type="ORF">BDDG_13506</name>
</gene>
<reference evidence="1" key="1">
    <citation type="submission" date="2010-03" db="EMBL/GenBank/DDBJ databases">
        <title>Annotation of Blastomyces dermatitidis strain ATCC 18188.</title>
        <authorList>
            <consortium name="The Broad Institute Genome Sequencing Platform"/>
            <consortium name="Broad Institute Genome Sequencing Center for Infectious Disease."/>
            <person name="Cuomo C."/>
            <person name="Klein B."/>
            <person name="Sullivan T."/>
            <person name="Heitman J."/>
            <person name="Young S."/>
            <person name="Zeng Q."/>
            <person name="Gargeya S."/>
            <person name="Alvarado L."/>
            <person name="Berlin A.M."/>
            <person name="Chapman S.B."/>
            <person name="Chen Z."/>
            <person name="Freedman E."/>
            <person name="Gellesch M."/>
            <person name="Goldberg J."/>
            <person name="Griggs A."/>
            <person name="Gujja S."/>
            <person name="Heilman E."/>
            <person name="Heiman D."/>
            <person name="Howarth C."/>
            <person name="Mehta T."/>
            <person name="Neiman D."/>
            <person name="Pearson M."/>
            <person name="Roberts A."/>
            <person name="Saif S."/>
            <person name="Shea T."/>
            <person name="Shenoy N."/>
            <person name="Sisk P."/>
            <person name="Stolte C."/>
            <person name="Sykes S."/>
            <person name="White J."/>
            <person name="Yandava C."/>
            <person name="Haas B."/>
            <person name="Nusbaum C."/>
            <person name="Birren B."/>
        </authorList>
    </citation>
    <scope>NUCLEOTIDE SEQUENCE</scope>
    <source>
        <strain evidence="1">ATCC 18188</strain>
    </source>
</reference>